<evidence type="ECO:0000313" key="1">
    <source>
        <dbReference type="EMBL" id="MBW47717.1"/>
    </source>
</evidence>
<reference evidence="1" key="1">
    <citation type="submission" date="2018-01" db="EMBL/GenBank/DDBJ databases">
        <title>An insight into the sialome of Amazonian anophelines.</title>
        <authorList>
            <person name="Ribeiro J.M."/>
            <person name="Scarpassa V."/>
            <person name="Calvo E."/>
        </authorList>
    </citation>
    <scope>NUCLEOTIDE SEQUENCE</scope>
    <source>
        <tissue evidence="1">Salivary glands</tissue>
    </source>
</reference>
<organism evidence="1">
    <name type="scientific">Anopheles triannulatus</name>
    <dbReference type="NCBI Taxonomy" id="58253"/>
    <lineage>
        <taxon>Eukaryota</taxon>
        <taxon>Metazoa</taxon>
        <taxon>Ecdysozoa</taxon>
        <taxon>Arthropoda</taxon>
        <taxon>Hexapoda</taxon>
        <taxon>Insecta</taxon>
        <taxon>Pterygota</taxon>
        <taxon>Neoptera</taxon>
        <taxon>Endopterygota</taxon>
        <taxon>Diptera</taxon>
        <taxon>Nematocera</taxon>
        <taxon>Culicoidea</taxon>
        <taxon>Culicidae</taxon>
        <taxon>Anophelinae</taxon>
        <taxon>Anopheles</taxon>
    </lineage>
</organism>
<dbReference type="EMBL" id="GGFK01014396">
    <property type="protein sequence ID" value="MBW47717.1"/>
    <property type="molecule type" value="Transcribed_RNA"/>
</dbReference>
<sequence>MTPSSASARATGAACLALARSVSRLAFSSPRRLMFNCFKAALALQKLDRSSSRRDGWIAIGPDLPGILIQWSMFRVFVFLFGLHALRNCTDLTELDAIRGC</sequence>
<protein>
    <submittedName>
        <fullName evidence="1">Putative secreted protein</fullName>
    </submittedName>
</protein>
<proteinExistence type="predicted"/>
<accession>A0A2M4B3V2</accession>
<dbReference type="AlphaFoldDB" id="A0A2M4B3V2"/>
<name>A0A2M4B3V2_9DIPT</name>